<keyword evidence="1" id="KW-0812">Transmembrane</keyword>
<proteinExistence type="predicted"/>
<feature type="transmembrane region" description="Helical" evidence="1">
    <location>
        <begin position="268"/>
        <end position="290"/>
    </location>
</feature>
<keyword evidence="1" id="KW-1133">Transmembrane helix</keyword>
<organism evidence="2 3">
    <name type="scientific">Stutzerimonas nosocomialis</name>
    <dbReference type="NCBI Taxonomy" id="1056496"/>
    <lineage>
        <taxon>Bacteria</taxon>
        <taxon>Pseudomonadati</taxon>
        <taxon>Pseudomonadota</taxon>
        <taxon>Gammaproteobacteria</taxon>
        <taxon>Pseudomonadales</taxon>
        <taxon>Pseudomonadaceae</taxon>
        <taxon>Stutzerimonas</taxon>
    </lineage>
</organism>
<evidence type="ECO:0000256" key="1">
    <source>
        <dbReference type="SAM" id="Phobius"/>
    </source>
</evidence>
<feature type="transmembrane region" description="Helical" evidence="1">
    <location>
        <begin position="242"/>
        <end position="261"/>
    </location>
</feature>
<evidence type="ECO:0000313" key="2">
    <source>
        <dbReference type="EMBL" id="TLX62244.1"/>
    </source>
</evidence>
<comment type="caution">
    <text evidence="2">The sequence shown here is derived from an EMBL/GenBank/DDBJ whole genome shotgun (WGS) entry which is preliminary data.</text>
</comment>
<feature type="transmembrane region" description="Helical" evidence="1">
    <location>
        <begin position="12"/>
        <end position="32"/>
    </location>
</feature>
<keyword evidence="1" id="KW-0472">Membrane</keyword>
<dbReference type="RefSeq" id="WP_138412364.1">
    <property type="nucleotide sequence ID" value="NZ_QLAG01000024.1"/>
</dbReference>
<evidence type="ECO:0000313" key="3">
    <source>
        <dbReference type="Proteomes" id="UP000306753"/>
    </source>
</evidence>
<sequence length="322" mass="34876">MDASINGPVLAAAAAITVAVIAGSFSFLNLITSKEQKVSEFRQQWIDTLRSSLAEYLSALAYLSTFYKHFTGQRGEHNNRFETDKELQDTYARVDRSYNDIIFRINPAENNVTGKKLNDNFLVALKKTREHYSQGQYEEAHSTCDAVREAGKPLLKHEWTRVKRGEPSYIKAKMAALAVLGSGLIAAVGLTVLVVAGFRVMSSEVATPQQAAQSSIVSTAAKPESAERAIALQGLVGIAKKFVWGMNLLGLLVIVSTRLWWHTKFGWAACGILLLVIAIGNALLLTSAGLTSSQEAGSIFGLVVHGSLGSRFVGNWLTDGAT</sequence>
<feature type="transmembrane region" description="Helical" evidence="1">
    <location>
        <begin position="174"/>
        <end position="198"/>
    </location>
</feature>
<gene>
    <name evidence="2" type="ORF">DN820_16915</name>
</gene>
<reference evidence="2 3" key="1">
    <citation type="journal article" date="2017" name="Eur. J. Clin. Microbiol. Infect. Dis.">
        <title>Uncommonly isolated clinical Pseudomonas: identification and phylogenetic assignation.</title>
        <authorList>
            <person name="Mulet M."/>
            <person name="Gomila M."/>
            <person name="Ramirez A."/>
            <person name="Cardew S."/>
            <person name="Moore E.R."/>
            <person name="Lalucat J."/>
            <person name="Garcia-Valdes E."/>
        </authorList>
    </citation>
    <scope>NUCLEOTIDE SEQUENCE [LARGE SCALE GENOMIC DNA]</scope>
    <source>
        <strain evidence="2 3">SD129</strain>
    </source>
</reference>
<accession>A0A5R9QAT5</accession>
<dbReference type="Proteomes" id="UP000306753">
    <property type="component" value="Unassembled WGS sequence"/>
</dbReference>
<dbReference type="EMBL" id="QLAG01000024">
    <property type="protein sequence ID" value="TLX62244.1"/>
    <property type="molecule type" value="Genomic_DNA"/>
</dbReference>
<protein>
    <submittedName>
        <fullName evidence="2">Uncharacterized protein</fullName>
    </submittedName>
</protein>
<name>A0A5R9QAT5_9GAMM</name>
<dbReference type="AlphaFoldDB" id="A0A5R9QAT5"/>
<keyword evidence="3" id="KW-1185">Reference proteome</keyword>